<evidence type="ECO:0000256" key="7">
    <source>
        <dbReference type="ARBA" id="ARBA00023239"/>
    </source>
</evidence>
<evidence type="ECO:0000313" key="10">
    <source>
        <dbReference type="EMBL" id="BAP57920.1"/>
    </source>
</evidence>
<reference evidence="10 11" key="1">
    <citation type="journal article" date="2014" name="ISME J.">
        <title>Ecophysiology of Thioploca ingrica as revealed by the complete genome sequence supplemented with proteomic evidence.</title>
        <authorList>
            <person name="Kojima H."/>
            <person name="Ogura Y."/>
            <person name="Yamamoto N."/>
            <person name="Togashi T."/>
            <person name="Mori H."/>
            <person name="Watanabe T."/>
            <person name="Nemoto F."/>
            <person name="Kurokawa K."/>
            <person name="Hayashi T."/>
            <person name="Fukui M."/>
        </authorList>
    </citation>
    <scope>NUCLEOTIDE SEQUENCE [LARGE SCALE GENOMIC DNA]</scope>
</reference>
<dbReference type="PROSITE" id="PS00614">
    <property type="entry name" value="IGPS"/>
    <property type="match status" value="1"/>
</dbReference>
<dbReference type="GO" id="GO:0000162">
    <property type="term" value="P:L-tryptophan biosynthetic process"/>
    <property type="evidence" value="ECO:0007669"/>
    <property type="project" value="UniProtKB-UniRule"/>
</dbReference>
<evidence type="ECO:0000256" key="2">
    <source>
        <dbReference type="ARBA" id="ARBA00004696"/>
    </source>
</evidence>
<dbReference type="Gene3D" id="3.20.20.70">
    <property type="entry name" value="Aldolase class I"/>
    <property type="match status" value="1"/>
</dbReference>
<dbReference type="NCBIfam" id="NF001373">
    <property type="entry name" value="PRK00278.1-6"/>
    <property type="match status" value="1"/>
</dbReference>
<dbReference type="Proteomes" id="UP000031623">
    <property type="component" value="Chromosome"/>
</dbReference>
<comment type="pathway">
    <text evidence="2 8">Amino-acid biosynthesis; L-tryptophan biosynthesis; L-tryptophan from chorismate: step 4/5.</text>
</comment>
<keyword evidence="11" id="KW-1185">Reference proteome</keyword>
<dbReference type="Pfam" id="PF00218">
    <property type="entry name" value="IGPS"/>
    <property type="match status" value="1"/>
</dbReference>
<dbReference type="NCBIfam" id="NF001370">
    <property type="entry name" value="PRK00278.1-2"/>
    <property type="match status" value="1"/>
</dbReference>
<dbReference type="KEGG" id="tig:THII_3623"/>
<sequence>MSGTPPMFKNLFKRKSVMNKTPDILKQILQRKAEEIEANARQISLRHLSHLVANRPPPRSFIEAINARLQLQQPAVIAEIKKASPSKGVLRENFDPVAIAKSYEEHGAACLSVLTDKDFFQGANEYLQQIHEACLLPILRKDFIIDAYQVYEARALGADCILLIVAALGDAQLQDLTGLSLHLGMEVLIEVHNQEELARALALNLRLIGINNRDLHTFNTSLQTTLDLLKQIPKKHIVVSESGIHTAEDVNRLRQAGVHTFLIGEALMKSADPGIALANLFG</sequence>
<evidence type="ECO:0000313" key="11">
    <source>
        <dbReference type="Proteomes" id="UP000031623"/>
    </source>
</evidence>
<evidence type="ECO:0000256" key="1">
    <source>
        <dbReference type="ARBA" id="ARBA00001633"/>
    </source>
</evidence>
<feature type="domain" description="Indole-3-glycerol phosphate synthase" evidence="9">
    <location>
        <begin position="25"/>
        <end position="277"/>
    </location>
</feature>
<dbReference type="CDD" id="cd00331">
    <property type="entry name" value="IGPS"/>
    <property type="match status" value="1"/>
</dbReference>
<keyword evidence="3 8" id="KW-0028">Amino-acid biosynthesis</keyword>
<dbReference type="EC" id="4.1.1.48" evidence="8"/>
<dbReference type="InterPro" id="IPR011060">
    <property type="entry name" value="RibuloseP-bd_barrel"/>
</dbReference>
<organism evidence="10 11">
    <name type="scientific">Thioploca ingrica</name>
    <dbReference type="NCBI Taxonomy" id="40754"/>
    <lineage>
        <taxon>Bacteria</taxon>
        <taxon>Pseudomonadati</taxon>
        <taxon>Pseudomonadota</taxon>
        <taxon>Gammaproteobacteria</taxon>
        <taxon>Thiotrichales</taxon>
        <taxon>Thiotrichaceae</taxon>
        <taxon>Thioploca</taxon>
    </lineage>
</organism>
<name>A0A090AQK2_9GAMM</name>
<evidence type="ECO:0000256" key="3">
    <source>
        <dbReference type="ARBA" id="ARBA00022605"/>
    </source>
</evidence>
<dbReference type="GO" id="GO:0004640">
    <property type="term" value="F:phosphoribosylanthranilate isomerase activity"/>
    <property type="evidence" value="ECO:0007669"/>
    <property type="project" value="TreeGrafter"/>
</dbReference>
<dbReference type="InterPro" id="IPR013785">
    <property type="entry name" value="Aldolase_TIM"/>
</dbReference>
<dbReference type="GO" id="GO:0004425">
    <property type="term" value="F:indole-3-glycerol-phosphate synthase activity"/>
    <property type="evidence" value="ECO:0007669"/>
    <property type="project" value="UniProtKB-UniRule"/>
</dbReference>
<comment type="similarity">
    <text evidence="8">Belongs to the TrpC family.</text>
</comment>
<evidence type="ECO:0000256" key="4">
    <source>
        <dbReference type="ARBA" id="ARBA00022793"/>
    </source>
</evidence>
<dbReference type="AlphaFoldDB" id="A0A090AQK2"/>
<dbReference type="UniPathway" id="UPA00035">
    <property type="reaction ID" value="UER00043"/>
</dbReference>
<dbReference type="STRING" id="40754.THII_3623"/>
<accession>A0A090AQK2</accession>
<comment type="catalytic activity">
    <reaction evidence="1 8">
        <text>1-(2-carboxyphenylamino)-1-deoxy-D-ribulose 5-phosphate + H(+) = (1S,2R)-1-C-(indol-3-yl)glycerol 3-phosphate + CO2 + H2O</text>
        <dbReference type="Rhea" id="RHEA:23476"/>
        <dbReference type="ChEBI" id="CHEBI:15377"/>
        <dbReference type="ChEBI" id="CHEBI:15378"/>
        <dbReference type="ChEBI" id="CHEBI:16526"/>
        <dbReference type="ChEBI" id="CHEBI:58613"/>
        <dbReference type="ChEBI" id="CHEBI:58866"/>
        <dbReference type="EC" id="4.1.1.48"/>
    </reaction>
</comment>
<dbReference type="PANTHER" id="PTHR22854:SF2">
    <property type="entry name" value="INDOLE-3-GLYCEROL-PHOSPHATE SYNTHASE"/>
    <property type="match status" value="1"/>
</dbReference>
<keyword evidence="6 8" id="KW-0057">Aromatic amino acid biosynthesis</keyword>
<protein>
    <recommendedName>
        <fullName evidence="8">Indole-3-glycerol phosphate synthase</fullName>
        <shortName evidence="8">IGPS</shortName>
        <ecNumber evidence="8">4.1.1.48</ecNumber>
    </recommendedName>
</protein>
<evidence type="ECO:0000256" key="6">
    <source>
        <dbReference type="ARBA" id="ARBA00023141"/>
    </source>
</evidence>
<dbReference type="FunFam" id="3.20.20.70:FF:000024">
    <property type="entry name" value="Indole-3-glycerol phosphate synthase"/>
    <property type="match status" value="1"/>
</dbReference>
<keyword evidence="5 8" id="KW-0822">Tryptophan biosynthesis</keyword>
<dbReference type="HAMAP" id="MF_00134_B">
    <property type="entry name" value="IGPS_B"/>
    <property type="match status" value="1"/>
</dbReference>
<keyword evidence="7 8" id="KW-0456">Lyase</keyword>
<dbReference type="InterPro" id="IPR045186">
    <property type="entry name" value="Indole-3-glycerol_P_synth"/>
</dbReference>
<gene>
    <name evidence="8" type="primary">trpC</name>
    <name evidence="10" type="ORF">THII_3623</name>
</gene>
<evidence type="ECO:0000259" key="9">
    <source>
        <dbReference type="Pfam" id="PF00218"/>
    </source>
</evidence>
<dbReference type="InterPro" id="IPR001468">
    <property type="entry name" value="Indole-3-GlycerolPSynthase_CS"/>
</dbReference>
<dbReference type="NCBIfam" id="NF001377">
    <property type="entry name" value="PRK00278.2-4"/>
    <property type="match status" value="1"/>
</dbReference>
<dbReference type="PANTHER" id="PTHR22854">
    <property type="entry name" value="TRYPTOPHAN BIOSYNTHESIS PROTEIN"/>
    <property type="match status" value="1"/>
</dbReference>
<dbReference type="EMBL" id="AP014633">
    <property type="protein sequence ID" value="BAP57920.1"/>
    <property type="molecule type" value="Genomic_DNA"/>
</dbReference>
<dbReference type="InterPro" id="IPR013798">
    <property type="entry name" value="Indole-3-glycerol_P_synth_dom"/>
</dbReference>
<evidence type="ECO:0000256" key="8">
    <source>
        <dbReference type="HAMAP-Rule" id="MF_00134"/>
    </source>
</evidence>
<evidence type="ECO:0000256" key="5">
    <source>
        <dbReference type="ARBA" id="ARBA00022822"/>
    </source>
</evidence>
<dbReference type="HOGENOM" id="CLU_034247_2_0_6"/>
<keyword evidence="4 8" id="KW-0210">Decarboxylase</keyword>
<dbReference type="SUPFAM" id="SSF51366">
    <property type="entry name" value="Ribulose-phoshate binding barrel"/>
    <property type="match status" value="1"/>
</dbReference>
<proteinExistence type="inferred from homology"/>